<keyword evidence="1" id="KW-0902">Two-component regulatory system</keyword>
<evidence type="ECO:0000256" key="1">
    <source>
        <dbReference type="ARBA" id="ARBA00023012"/>
    </source>
</evidence>
<evidence type="ECO:0000256" key="2">
    <source>
        <dbReference type="PROSITE-ProRule" id="PRU00110"/>
    </source>
</evidence>
<gene>
    <name evidence="4" type="ORF">HXL68_04100</name>
</gene>
<reference evidence="4" key="1">
    <citation type="submission" date="2020-04" db="EMBL/GenBank/DDBJ databases">
        <title>Deep metagenomics examines the oral microbiome during advanced dental caries in children, revealing novel taxa and co-occurrences with host molecules.</title>
        <authorList>
            <person name="Baker J.L."/>
            <person name="Morton J.T."/>
            <person name="Dinis M."/>
            <person name="Alvarez R."/>
            <person name="Tran N.C."/>
            <person name="Knight R."/>
            <person name="Edlund A."/>
        </authorList>
    </citation>
    <scope>NUCLEOTIDE SEQUENCE</scope>
    <source>
        <strain evidence="4">JCVI_32_bin.24</strain>
    </source>
</reference>
<dbReference type="Gene3D" id="1.20.120.160">
    <property type="entry name" value="HPT domain"/>
    <property type="match status" value="1"/>
</dbReference>
<evidence type="ECO:0000313" key="5">
    <source>
        <dbReference type="Proteomes" id="UP000718593"/>
    </source>
</evidence>
<dbReference type="EMBL" id="JABZMI010000047">
    <property type="protein sequence ID" value="MBF1164207.1"/>
    <property type="molecule type" value="Genomic_DNA"/>
</dbReference>
<name>A0A930G0T8_9RHOO</name>
<dbReference type="AlphaFoldDB" id="A0A930G0T8"/>
<dbReference type="GO" id="GO:0004672">
    <property type="term" value="F:protein kinase activity"/>
    <property type="evidence" value="ECO:0007669"/>
    <property type="project" value="UniProtKB-ARBA"/>
</dbReference>
<dbReference type="RefSeq" id="WP_157275101.1">
    <property type="nucleotide sequence ID" value="NZ_JARBJQ010000001.1"/>
</dbReference>
<dbReference type="SUPFAM" id="SSF47226">
    <property type="entry name" value="Histidine-containing phosphotransfer domain, HPT domain"/>
    <property type="match status" value="1"/>
</dbReference>
<keyword evidence="2" id="KW-0597">Phosphoprotein</keyword>
<dbReference type="InterPro" id="IPR008207">
    <property type="entry name" value="Sig_transdc_His_kin_Hpt_dom"/>
</dbReference>
<dbReference type="GO" id="GO:0000160">
    <property type="term" value="P:phosphorelay signal transduction system"/>
    <property type="evidence" value="ECO:0007669"/>
    <property type="project" value="UniProtKB-KW"/>
</dbReference>
<dbReference type="PROSITE" id="PS50894">
    <property type="entry name" value="HPT"/>
    <property type="match status" value="1"/>
</dbReference>
<dbReference type="Proteomes" id="UP000718593">
    <property type="component" value="Unassembled WGS sequence"/>
</dbReference>
<protein>
    <submittedName>
        <fullName evidence="4">Hpt domain-containing protein</fullName>
    </submittedName>
</protein>
<evidence type="ECO:0000259" key="3">
    <source>
        <dbReference type="PROSITE" id="PS50894"/>
    </source>
</evidence>
<organism evidence="4 5">
    <name type="scientific">Dechloromonas agitata</name>
    <dbReference type="NCBI Taxonomy" id="73030"/>
    <lineage>
        <taxon>Bacteria</taxon>
        <taxon>Pseudomonadati</taxon>
        <taxon>Pseudomonadota</taxon>
        <taxon>Betaproteobacteria</taxon>
        <taxon>Rhodocyclales</taxon>
        <taxon>Azonexaceae</taxon>
        <taxon>Dechloromonas</taxon>
    </lineage>
</organism>
<comment type="caution">
    <text evidence="4">The sequence shown here is derived from an EMBL/GenBank/DDBJ whole genome shotgun (WGS) entry which is preliminary data.</text>
</comment>
<proteinExistence type="predicted"/>
<sequence>MSNEGRHQQSESFCNLDYLMVTLGRNEATAMRLVAMFLENYPLLCQRMYAALDAGDPVALRNALHDIRSGCVLFSGQRCVDLARGFEDSLRRHLENGNPLDGREDWRTMADTLANCLHCMASEMRNFLAGKAGQDHLRSP</sequence>
<accession>A0A930G0T8</accession>
<dbReference type="InterPro" id="IPR036641">
    <property type="entry name" value="HPT_dom_sf"/>
</dbReference>
<feature type="modified residue" description="Phosphohistidine" evidence="2">
    <location>
        <position position="65"/>
    </location>
</feature>
<dbReference type="Pfam" id="PF01627">
    <property type="entry name" value="Hpt"/>
    <property type="match status" value="1"/>
</dbReference>
<evidence type="ECO:0000313" key="4">
    <source>
        <dbReference type="EMBL" id="MBF1164207.1"/>
    </source>
</evidence>
<feature type="domain" description="HPt" evidence="3">
    <location>
        <begin position="26"/>
        <end position="127"/>
    </location>
</feature>